<evidence type="ECO:0000313" key="3">
    <source>
        <dbReference type="Proteomes" id="UP000308671"/>
    </source>
</evidence>
<organism evidence="2 3">
    <name type="scientific">Botrytis galanthina</name>
    <dbReference type="NCBI Taxonomy" id="278940"/>
    <lineage>
        <taxon>Eukaryota</taxon>
        <taxon>Fungi</taxon>
        <taxon>Dikarya</taxon>
        <taxon>Ascomycota</taxon>
        <taxon>Pezizomycotina</taxon>
        <taxon>Leotiomycetes</taxon>
        <taxon>Helotiales</taxon>
        <taxon>Sclerotiniaceae</taxon>
        <taxon>Botrytis</taxon>
    </lineage>
</organism>
<evidence type="ECO:0000313" key="2">
    <source>
        <dbReference type="EMBL" id="THV53584.1"/>
    </source>
</evidence>
<accession>A0A4S8RIY5</accession>
<keyword evidence="1" id="KW-0812">Transmembrane</keyword>
<keyword evidence="1" id="KW-1133">Transmembrane helix</keyword>
<sequence length="74" mass="8257">MVLVLMDMPFCGRPRKPRPLISVTSSAFVVHMFDILMILWVPTGRSRSSLTLGTNICVRAVASALEHSDDIDRQ</sequence>
<keyword evidence="1" id="KW-0472">Membrane</keyword>
<dbReference type="AlphaFoldDB" id="A0A4S8RIY5"/>
<feature type="transmembrane region" description="Helical" evidence="1">
    <location>
        <begin position="20"/>
        <end position="41"/>
    </location>
</feature>
<evidence type="ECO:0000256" key="1">
    <source>
        <dbReference type="SAM" id="Phobius"/>
    </source>
</evidence>
<comment type="caution">
    <text evidence="2">The sequence shown here is derived from an EMBL/GenBank/DDBJ whole genome shotgun (WGS) entry which is preliminary data.</text>
</comment>
<reference evidence="2 3" key="1">
    <citation type="submission" date="2017-12" db="EMBL/GenBank/DDBJ databases">
        <title>Comparative genomics of Botrytis spp.</title>
        <authorList>
            <person name="Valero-Jimenez C.A."/>
            <person name="Tapia P."/>
            <person name="Veloso J."/>
            <person name="Silva-Moreno E."/>
            <person name="Staats M."/>
            <person name="Valdes J.H."/>
            <person name="Van Kan J.A.L."/>
        </authorList>
    </citation>
    <scope>NUCLEOTIDE SEQUENCE [LARGE SCALE GENOMIC DNA]</scope>
    <source>
        <strain evidence="2 3">MUCL435</strain>
    </source>
</reference>
<dbReference type="Proteomes" id="UP000308671">
    <property type="component" value="Unassembled WGS sequence"/>
</dbReference>
<keyword evidence="3" id="KW-1185">Reference proteome</keyword>
<protein>
    <submittedName>
        <fullName evidence="2">Uncharacterized protein</fullName>
    </submittedName>
</protein>
<gene>
    <name evidence="2" type="ORF">BGAL_0047g00380</name>
</gene>
<name>A0A4S8RIY5_9HELO</name>
<dbReference type="EMBL" id="PQXL01000047">
    <property type="protein sequence ID" value="THV53584.1"/>
    <property type="molecule type" value="Genomic_DNA"/>
</dbReference>
<proteinExistence type="predicted"/>
<dbReference type="OrthoDB" id="5426359at2759"/>